<proteinExistence type="predicted"/>
<reference evidence="1" key="2">
    <citation type="journal article" date="2015" name="Data Brief">
        <title>Shoot transcriptome of the giant reed, Arundo donax.</title>
        <authorList>
            <person name="Barrero R.A."/>
            <person name="Guerrero F.D."/>
            <person name="Moolhuijzen P."/>
            <person name="Goolsby J.A."/>
            <person name="Tidwell J."/>
            <person name="Bellgard S.E."/>
            <person name="Bellgard M.I."/>
        </authorList>
    </citation>
    <scope>NUCLEOTIDE SEQUENCE</scope>
    <source>
        <tissue evidence="1">Shoot tissue taken approximately 20 cm above the soil surface</tissue>
    </source>
</reference>
<organism evidence="1">
    <name type="scientific">Arundo donax</name>
    <name type="common">Giant reed</name>
    <name type="synonym">Donax arundinaceus</name>
    <dbReference type="NCBI Taxonomy" id="35708"/>
    <lineage>
        <taxon>Eukaryota</taxon>
        <taxon>Viridiplantae</taxon>
        <taxon>Streptophyta</taxon>
        <taxon>Embryophyta</taxon>
        <taxon>Tracheophyta</taxon>
        <taxon>Spermatophyta</taxon>
        <taxon>Magnoliopsida</taxon>
        <taxon>Liliopsida</taxon>
        <taxon>Poales</taxon>
        <taxon>Poaceae</taxon>
        <taxon>PACMAD clade</taxon>
        <taxon>Arundinoideae</taxon>
        <taxon>Arundineae</taxon>
        <taxon>Arundo</taxon>
    </lineage>
</organism>
<reference evidence="1" key="1">
    <citation type="submission" date="2014-09" db="EMBL/GenBank/DDBJ databases">
        <authorList>
            <person name="Magalhaes I.L.F."/>
            <person name="Oliveira U."/>
            <person name="Santos F.R."/>
            <person name="Vidigal T.H.D.A."/>
            <person name="Brescovit A.D."/>
            <person name="Santos A.J."/>
        </authorList>
    </citation>
    <scope>NUCLEOTIDE SEQUENCE</scope>
    <source>
        <tissue evidence="1">Shoot tissue taken approximately 20 cm above the soil surface</tissue>
    </source>
</reference>
<name>A0A0A9GZI3_ARUDO</name>
<evidence type="ECO:0000313" key="1">
    <source>
        <dbReference type="EMBL" id="JAE29937.1"/>
    </source>
</evidence>
<dbReference type="EMBL" id="GBRH01167959">
    <property type="protein sequence ID" value="JAE29937.1"/>
    <property type="molecule type" value="Transcribed_RNA"/>
</dbReference>
<sequence length="28" mass="3238">MLHLSVEEIGQTAQMRHRDLWTGCIPTN</sequence>
<accession>A0A0A9GZI3</accession>
<protein>
    <submittedName>
        <fullName evidence="1">Uncharacterized protein</fullName>
    </submittedName>
</protein>
<dbReference type="AlphaFoldDB" id="A0A0A9GZI3"/>